<dbReference type="SUPFAM" id="SSF53335">
    <property type="entry name" value="S-adenosyl-L-methionine-dependent methyltransferases"/>
    <property type="match status" value="1"/>
</dbReference>
<proteinExistence type="inferred from homology"/>
<feature type="binding site" evidence="7">
    <location>
        <begin position="109"/>
        <end position="115"/>
    </location>
    <ligand>
        <name>S-adenosyl-L-methionine</name>
        <dbReference type="ChEBI" id="CHEBI:59789"/>
    </ligand>
</feature>
<keyword evidence="4 7" id="KW-0808">Transferase</keyword>
<dbReference type="Pfam" id="PF17126">
    <property type="entry name" value="RsmF_methylt_CI"/>
    <property type="match status" value="1"/>
</dbReference>
<protein>
    <submittedName>
        <fullName evidence="9">RsmB/NOP family class I SAM-dependent RNA methyltransferase</fullName>
    </submittedName>
</protein>
<dbReference type="Gene3D" id="2.30.130.60">
    <property type="match status" value="1"/>
</dbReference>
<dbReference type="CDD" id="cd21147">
    <property type="entry name" value="RsmF_methylt_CTD1"/>
    <property type="match status" value="1"/>
</dbReference>
<evidence type="ECO:0000259" key="8">
    <source>
        <dbReference type="PROSITE" id="PS51686"/>
    </source>
</evidence>
<evidence type="ECO:0000313" key="9">
    <source>
        <dbReference type="EMBL" id="GAA0335027.1"/>
    </source>
</evidence>
<evidence type="ECO:0000256" key="1">
    <source>
        <dbReference type="ARBA" id="ARBA00007494"/>
    </source>
</evidence>
<dbReference type="PANTHER" id="PTHR22807">
    <property type="entry name" value="NOP2 YEAST -RELATED NOL1/NOP2/FMU SUN DOMAIN-CONTAINING"/>
    <property type="match status" value="1"/>
</dbReference>
<feature type="active site" description="Nucleophile" evidence="7">
    <location>
        <position position="231"/>
    </location>
</feature>
<dbReference type="PRINTS" id="PR02008">
    <property type="entry name" value="RCMTFAMILY"/>
</dbReference>
<evidence type="ECO:0000256" key="4">
    <source>
        <dbReference type="ARBA" id="ARBA00022679"/>
    </source>
</evidence>
<dbReference type="PANTHER" id="PTHR22807:SF30">
    <property type="entry name" value="28S RRNA (CYTOSINE(4447)-C(5))-METHYLTRANSFERASE-RELATED"/>
    <property type="match status" value="1"/>
</dbReference>
<feature type="binding site" evidence="7">
    <location>
        <position position="178"/>
    </location>
    <ligand>
        <name>S-adenosyl-L-methionine</name>
        <dbReference type="ChEBI" id="CHEBI:59789"/>
    </ligand>
</feature>
<dbReference type="InterPro" id="IPR011023">
    <property type="entry name" value="Nop2p"/>
</dbReference>
<reference evidence="9 10" key="1">
    <citation type="journal article" date="2019" name="Int. J. Syst. Evol. Microbiol.">
        <title>The Global Catalogue of Microorganisms (GCM) 10K type strain sequencing project: providing services to taxonomists for standard genome sequencing and annotation.</title>
        <authorList>
            <consortium name="The Broad Institute Genomics Platform"/>
            <consortium name="The Broad Institute Genome Sequencing Center for Infectious Disease"/>
            <person name="Wu L."/>
            <person name="Ma J."/>
        </authorList>
    </citation>
    <scope>NUCLEOTIDE SEQUENCE [LARGE SCALE GENOMIC DNA]</scope>
    <source>
        <strain evidence="9 10">JCM 9731</strain>
    </source>
</reference>
<dbReference type="Gene3D" id="3.30.70.1170">
    <property type="entry name" value="Sun protein, domain 3"/>
    <property type="match status" value="1"/>
</dbReference>
<dbReference type="NCBIfam" id="TIGR00446">
    <property type="entry name" value="nop2p"/>
    <property type="match status" value="1"/>
</dbReference>
<accession>A0ABN0WES0</accession>
<sequence length="456" mass="51706">MDLPKDFQSKMKELLHEEYEAFSKSYEEDKAQGLRINTLKVPVEDFLKITPFTLEKIPWVKEGFFYGTEDRPGKHPFHEAGLYYIQEPSAMAVGEMMDAQPGDKVLDLCAAPGGKTTHMAVGMQNKGFLLANEIHPLRAKILSQNIERMGITNAVVTNETPERLAQRFPSYFDRILVDAPCSGEGMFRKDPQACAEWSLENVAVCSSRQQDILEHASTMLRPGGRLVYSTCTFSPEENEGVISQFIQSNPYFEIEDIQVYEGFGKGRVDWIDDGHEQIGKTVRIWPHQVQGEGHYLAVLKKTDGEEVSKLKIAKVNTKPSQLKEFNQFTEETLMERPQGNFLLFGDQLYILPEEMLSLEKLKVVRPGWHLGTMKKNRFEPSHAMALSLNGSQVKKKWNLQPDSREIISYLKGESIQADGPKGWYLIEVGGFSIGWGKLSQSLLKNHFPKGLRWTGV</sequence>
<feature type="binding site" evidence="7">
    <location>
        <position position="133"/>
    </location>
    <ligand>
        <name>S-adenosyl-L-methionine</name>
        <dbReference type="ChEBI" id="CHEBI:59789"/>
    </ligand>
</feature>
<dbReference type="Pfam" id="PF01189">
    <property type="entry name" value="Methyltr_RsmB-F"/>
    <property type="match status" value="1"/>
</dbReference>
<evidence type="ECO:0000256" key="2">
    <source>
        <dbReference type="ARBA" id="ARBA00022490"/>
    </source>
</evidence>
<keyword evidence="3 7" id="KW-0489">Methyltransferase</keyword>
<dbReference type="InterPro" id="IPR049560">
    <property type="entry name" value="MeTrfase_RsmB-F_NOP2_cat"/>
</dbReference>
<evidence type="ECO:0000256" key="6">
    <source>
        <dbReference type="ARBA" id="ARBA00022884"/>
    </source>
</evidence>
<dbReference type="InterPro" id="IPR027391">
    <property type="entry name" value="Nol1_Nop2_Fmu_2"/>
</dbReference>
<dbReference type="InterPro" id="IPR031341">
    <property type="entry name" value="Methyltr_RsmF_N"/>
</dbReference>
<evidence type="ECO:0000313" key="10">
    <source>
        <dbReference type="Proteomes" id="UP001500782"/>
    </source>
</evidence>
<evidence type="ECO:0000256" key="7">
    <source>
        <dbReference type="PROSITE-ProRule" id="PRU01023"/>
    </source>
</evidence>
<dbReference type="GO" id="GO:0032259">
    <property type="term" value="P:methylation"/>
    <property type="evidence" value="ECO:0007669"/>
    <property type="project" value="UniProtKB-KW"/>
</dbReference>
<dbReference type="InterPro" id="IPR029063">
    <property type="entry name" value="SAM-dependent_MTases_sf"/>
</dbReference>
<dbReference type="InterPro" id="IPR018314">
    <property type="entry name" value="RsmB/NOL1/NOP2-like_CS"/>
</dbReference>
<organism evidence="9 10">
    <name type="scientific">Bacillus carboniphilus</name>
    <dbReference type="NCBI Taxonomy" id="86663"/>
    <lineage>
        <taxon>Bacteria</taxon>
        <taxon>Bacillati</taxon>
        <taxon>Bacillota</taxon>
        <taxon>Bacilli</taxon>
        <taxon>Bacillales</taxon>
        <taxon>Bacillaceae</taxon>
        <taxon>Bacillus</taxon>
    </lineage>
</organism>
<comment type="similarity">
    <text evidence="1 7">Belongs to the class I-like SAM-binding methyltransferase superfamily. RsmB/NOP family.</text>
</comment>
<gene>
    <name evidence="9" type="ORF">GCM10008967_27320</name>
</gene>
<keyword evidence="10" id="KW-1185">Reference proteome</keyword>
<evidence type="ECO:0000256" key="3">
    <source>
        <dbReference type="ARBA" id="ARBA00022603"/>
    </source>
</evidence>
<evidence type="ECO:0000256" key="5">
    <source>
        <dbReference type="ARBA" id="ARBA00022691"/>
    </source>
</evidence>
<keyword evidence="6 7" id="KW-0694">RNA-binding</keyword>
<keyword evidence="5 7" id="KW-0949">S-adenosyl-L-methionine</keyword>
<dbReference type="Proteomes" id="UP001500782">
    <property type="component" value="Unassembled WGS sequence"/>
</dbReference>
<comment type="caution">
    <text evidence="7">Lacks conserved residue(s) required for the propagation of feature annotation.</text>
</comment>
<dbReference type="InterPro" id="IPR023267">
    <property type="entry name" value="RCMT"/>
</dbReference>
<dbReference type="PROSITE" id="PS51686">
    <property type="entry name" value="SAM_MT_RSMB_NOP"/>
    <property type="match status" value="1"/>
</dbReference>
<dbReference type="InterPro" id="IPR001678">
    <property type="entry name" value="MeTrfase_RsmB-F_NOP2_dom"/>
</dbReference>
<dbReference type="Pfam" id="PF17125">
    <property type="entry name" value="Methyltr_RsmF_N"/>
    <property type="match status" value="1"/>
</dbReference>
<dbReference type="Gene3D" id="3.40.50.150">
    <property type="entry name" value="Vaccinia Virus protein VP39"/>
    <property type="match status" value="1"/>
</dbReference>
<dbReference type="CDD" id="cd02440">
    <property type="entry name" value="AdoMet_MTases"/>
    <property type="match status" value="1"/>
</dbReference>
<dbReference type="PROSITE" id="PS01153">
    <property type="entry name" value="NOL1_NOP2_SUN"/>
    <property type="match status" value="1"/>
</dbReference>
<keyword evidence="2" id="KW-0963">Cytoplasm</keyword>
<dbReference type="GO" id="GO:0008168">
    <property type="term" value="F:methyltransferase activity"/>
    <property type="evidence" value="ECO:0007669"/>
    <property type="project" value="UniProtKB-KW"/>
</dbReference>
<dbReference type="EMBL" id="BAAADJ010000024">
    <property type="protein sequence ID" value="GAA0335027.1"/>
    <property type="molecule type" value="Genomic_DNA"/>
</dbReference>
<name>A0ABN0WES0_9BACI</name>
<comment type="caution">
    <text evidence="9">The sequence shown here is derived from an EMBL/GenBank/DDBJ whole genome shotgun (WGS) entry which is preliminary data.</text>
</comment>
<dbReference type="InterPro" id="IPR031340">
    <property type="entry name" value="RsmF_methylt_CI"/>
</dbReference>
<feature type="domain" description="SAM-dependent MTase RsmB/NOP-type" evidence="8">
    <location>
        <begin position="22"/>
        <end position="302"/>
    </location>
</feature>
<dbReference type="Pfam" id="PF13636">
    <property type="entry name" value="Methyltranf_PUA"/>
    <property type="match status" value="1"/>
</dbReference>